<comment type="caution">
    <text evidence="3">The sequence shown here is derived from an EMBL/GenBank/DDBJ whole genome shotgun (WGS) entry which is preliminary data.</text>
</comment>
<evidence type="ECO:0000313" key="4">
    <source>
        <dbReference type="Proteomes" id="UP001054889"/>
    </source>
</evidence>
<feature type="region of interest" description="Disordered" evidence="1">
    <location>
        <begin position="237"/>
        <end position="289"/>
    </location>
</feature>
<reference evidence="3" key="1">
    <citation type="journal article" date="2018" name="DNA Res.">
        <title>Multiple hybrid de novo genome assembly of finger millet, an orphan allotetraploid crop.</title>
        <authorList>
            <person name="Hatakeyama M."/>
            <person name="Aluri S."/>
            <person name="Balachadran M.T."/>
            <person name="Sivarajan S.R."/>
            <person name="Patrignani A."/>
            <person name="Gruter S."/>
            <person name="Poveda L."/>
            <person name="Shimizu-Inatsugi R."/>
            <person name="Baeten J."/>
            <person name="Francoijs K.J."/>
            <person name="Nataraja K.N."/>
            <person name="Reddy Y.A.N."/>
            <person name="Phadnis S."/>
            <person name="Ravikumar R.L."/>
            <person name="Schlapbach R."/>
            <person name="Sreeman S.M."/>
            <person name="Shimizu K.K."/>
        </authorList>
    </citation>
    <scope>NUCLEOTIDE SEQUENCE</scope>
</reference>
<evidence type="ECO:0000259" key="2">
    <source>
        <dbReference type="PROSITE" id="PS51140"/>
    </source>
</evidence>
<dbReference type="InterPro" id="IPR038981">
    <property type="entry name" value="CID5/CID6"/>
</dbReference>
<dbReference type="PANTHER" id="PTHR37252">
    <property type="entry name" value="POLYADENYLATE-BINDING PROTEIN-INTERACTING PROTEIN 6"/>
    <property type="match status" value="1"/>
</dbReference>
<sequence length="289" mass="28979">MSNMTLHKRPKVFPPLAKAKRAMGGKGGGSGGGGGKGGGGGGGGGGRSGGGGRGGGKGGGGSGSDGGGGKSSGGGSHGHAGLGGGCGGAGKSSSFDKERTMQRPSQLNPDASPFVPVSMSSFADKAPETQAESSSKGDISGSIWDPLQYEENDMDSVALAKSICLMFPNVSTDFIDELFKANGFDIHLTIDMLHDLNSQDMLHDDAELGFPTFADTTDLHEGQGLPGGDKHFAEVSESSSNLNQALQNEKPATTSDVKSGLPASPKTNPLHNDLGPSDDTKSEGTSVAN</sequence>
<evidence type="ECO:0000256" key="1">
    <source>
        <dbReference type="SAM" id="MobiDB-lite"/>
    </source>
</evidence>
<protein>
    <recommendedName>
        <fullName evidence="2">CUE domain-containing protein</fullName>
    </recommendedName>
</protein>
<feature type="domain" description="CUE" evidence="2">
    <location>
        <begin position="155"/>
        <end position="198"/>
    </location>
</feature>
<proteinExistence type="predicted"/>
<feature type="compositionally biased region" description="Basic residues" evidence="1">
    <location>
        <begin position="1"/>
        <end position="11"/>
    </location>
</feature>
<dbReference type="Proteomes" id="UP001054889">
    <property type="component" value="Unassembled WGS sequence"/>
</dbReference>
<keyword evidence="4" id="KW-1185">Reference proteome</keyword>
<dbReference type="InterPro" id="IPR003892">
    <property type="entry name" value="CUE"/>
</dbReference>
<dbReference type="PROSITE" id="PS51140">
    <property type="entry name" value="CUE"/>
    <property type="match status" value="1"/>
</dbReference>
<dbReference type="PANTHER" id="PTHR37252:SF3">
    <property type="entry name" value="POLYADENYLATE-BINDING PROTEIN-INTERACTING PROTEIN 6"/>
    <property type="match status" value="1"/>
</dbReference>
<accession>A0AAV5CHD0</accession>
<evidence type="ECO:0000313" key="3">
    <source>
        <dbReference type="EMBL" id="GJM97495.1"/>
    </source>
</evidence>
<dbReference type="AlphaFoldDB" id="A0AAV5CHD0"/>
<dbReference type="GO" id="GO:0043130">
    <property type="term" value="F:ubiquitin binding"/>
    <property type="evidence" value="ECO:0007669"/>
    <property type="project" value="InterPro"/>
</dbReference>
<feature type="compositionally biased region" description="Polar residues" evidence="1">
    <location>
        <begin position="237"/>
        <end position="257"/>
    </location>
</feature>
<reference evidence="3" key="2">
    <citation type="submission" date="2021-12" db="EMBL/GenBank/DDBJ databases">
        <title>Resequencing data analysis of finger millet.</title>
        <authorList>
            <person name="Hatakeyama M."/>
            <person name="Aluri S."/>
            <person name="Balachadran M.T."/>
            <person name="Sivarajan S.R."/>
            <person name="Poveda L."/>
            <person name="Shimizu-Inatsugi R."/>
            <person name="Schlapbach R."/>
            <person name="Sreeman S.M."/>
            <person name="Shimizu K.K."/>
        </authorList>
    </citation>
    <scope>NUCLEOTIDE SEQUENCE</scope>
</reference>
<dbReference type="EMBL" id="BQKI01000007">
    <property type="protein sequence ID" value="GJM97495.1"/>
    <property type="molecule type" value="Genomic_DNA"/>
</dbReference>
<name>A0AAV5CHD0_ELECO</name>
<dbReference type="Gene3D" id="1.10.8.10">
    <property type="entry name" value="DNA helicase RuvA subunit, C-terminal domain"/>
    <property type="match status" value="1"/>
</dbReference>
<feature type="compositionally biased region" description="Gly residues" evidence="1">
    <location>
        <begin position="24"/>
        <end position="90"/>
    </location>
</feature>
<organism evidence="3 4">
    <name type="scientific">Eleusine coracana subsp. coracana</name>
    <dbReference type="NCBI Taxonomy" id="191504"/>
    <lineage>
        <taxon>Eukaryota</taxon>
        <taxon>Viridiplantae</taxon>
        <taxon>Streptophyta</taxon>
        <taxon>Embryophyta</taxon>
        <taxon>Tracheophyta</taxon>
        <taxon>Spermatophyta</taxon>
        <taxon>Magnoliopsida</taxon>
        <taxon>Liliopsida</taxon>
        <taxon>Poales</taxon>
        <taxon>Poaceae</taxon>
        <taxon>PACMAD clade</taxon>
        <taxon>Chloridoideae</taxon>
        <taxon>Cynodonteae</taxon>
        <taxon>Eleusininae</taxon>
        <taxon>Eleusine</taxon>
    </lineage>
</organism>
<gene>
    <name evidence="3" type="primary">ga14426</name>
    <name evidence="3" type="ORF">PR202_ga14426</name>
</gene>
<feature type="region of interest" description="Disordered" evidence="1">
    <location>
        <begin position="1"/>
        <end position="118"/>
    </location>
</feature>